<dbReference type="AlphaFoldDB" id="A0A5B7FY06"/>
<dbReference type="Proteomes" id="UP000324222">
    <property type="component" value="Unassembled WGS sequence"/>
</dbReference>
<sequence length="82" mass="9406">MVLLTLASSCRLGGTCLVMAENVKQVHIELEKRLHQSETPNTMTSQLEGIISLCKPIFFSFIRYLLIRYTLLSLLLQPTWPR</sequence>
<protein>
    <submittedName>
        <fullName evidence="1">Uncharacterized protein</fullName>
    </submittedName>
</protein>
<proteinExistence type="predicted"/>
<comment type="caution">
    <text evidence="1">The sequence shown here is derived from an EMBL/GenBank/DDBJ whole genome shotgun (WGS) entry which is preliminary data.</text>
</comment>
<reference evidence="1 2" key="1">
    <citation type="submission" date="2019-05" db="EMBL/GenBank/DDBJ databases">
        <title>Another draft genome of Portunus trituberculatus and its Hox gene families provides insights of decapod evolution.</title>
        <authorList>
            <person name="Jeong J.-H."/>
            <person name="Song I."/>
            <person name="Kim S."/>
            <person name="Choi T."/>
            <person name="Kim D."/>
            <person name="Ryu S."/>
            <person name="Kim W."/>
        </authorList>
    </citation>
    <scope>NUCLEOTIDE SEQUENCE [LARGE SCALE GENOMIC DNA]</scope>
    <source>
        <tissue evidence="1">Muscle</tissue>
    </source>
</reference>
<evidence type="ECO:0000313" key="1">
    <source>
        <dbReference type="EMBL" id="MPC49788.1"/>
    </source>
</evidence>
<keyword evidence="2" id="KW-1185">Reference proteome</keyword>
<organism evidence="1 2">
    <name type="scientific">Portunus trituberculatus</name>
    <name type="common">Swimming crab</name>
    <name type="synonym">Neptunus trituberculatus</name>
    <dbReference type="NCBI Taxonomy" id="210409"/>
    <lineage>
        <taxon>Eukaryota</taxon>
        <taxon>Metazoa</taxon>
        <taxon>Ecdysozoa</taxon>
        <taxon>Arthropoda</taxon>
        <taxon>Crustacea</taxon>
        <taxon>Multicrustacea</taxon>
        <taxon>Malacostraca</taxon>
        <taxon>Eumalacostraca</taxon>
        <taxon>Eucarida</taxon>
        <taxon>Decapoda</taxon>
        <taxon>Pleocyemata</taxon>
        <taxon>Brachyura</taxon>
        <taxon>Eubrachyura</taxon>
        <taxon>Portunoidea</taxon>
        <taxon>Portunidae</taxon>
        <taxon>Portuninae</taxon>
        <taxon>Portunus</taxon>
    </lineage>
</organism>
<name>A0A5B7FY06_PORTR</name>
<dbReference type="EMBL" id="VSRR010009096">
    <property type="protein sequence ID" value="MPC49788.1"/>
    <property type="molecule type" value="Genomic_DNA"/>
</dbReference>
<accession>A0A5B7FY06</accession>
<gene>
    <name evidence="1" type="ORF">E2C01_043602</name>
</gene>
<evidence type="ECO:0000313" key="2">
    <source>
        <dbReference type="Proteomes" id="UP000324222"/>
    </source>
</evidence>